<evidence type="ECO:0000256" key="2">
    <source>
        <dbReference type="ARBA" id="ARBA00022448"/>
    </source>
</evidence>
<keyword evidence="6" id="KW-0811">Translocation</keyword>
<organism evidence="9 10">
    <name type="scientific">Amnibacterium soli</name>
    <dbReference type="NCBI Taxonomy" id="1282736"/>
    <lineage>
        <taxon>Bacteria</taxon>
        <taxon>Bacillati</taxon>
        <taxon>Actinomycetota</taxon>
        <taxon>Actinomycetes</taxon>
        <taxon>Micrococcales</taxon>
        <taxon>Microbacteriaceae</taxon>
        <taxon>Amnibacterium</taxon>
    </lineage>
</organism>
<evidence type="ECO:0000313" key="9">
    <source>
        <dbReference type="EMBL" id="GAA4750880.1"/>
    </source>
</evidence>
<comment type="caution">
    <text evidence="9">The sequence shown here is derived from an EMBL/GenBank/DDBJ whole genome shotgun (WGS) entry which is preliminary data.</text>
</comment>
<evidence type="ECO:0000256" key="4">
    <source>
        <dbReference type="ARBA" id="ARBA00022927"/>
    </source>
</evidence>
<protein>
    <recommendedName>
        <fullName evidence="11">Sec-independent protein translocase TatB</fullName>
    </recommendedName>
</protein>
<gene>
    <name evidence="9" type="ORF">GCM10025783_24180</name>
</gene>
<evidence type="ECO:0000256" key="6">
    <source>
        <dbReference type="ARBA" id="ARBA00023010"/>
    </source>
</evidence>
<dbReference type="Gene3D" id="1.20.5.3310">
    <property type="match status" value="1"/>
</dbReference>
<evidence type="ECO:0000256" key="3">
    <source>
        <dbReference type="ARBA" id="ARBA00022692"/>
    </source>
</evidence>
<dbReference type="Proteomes" id="UP001500121">
    <property type="component" value="Unassembled WGS sequence"/>
</dbReference>
<feature type="compositionally biased region" description="Low complexity" evidence="8">
    <location>
        <begin position="113"/>
        <end position="122"/>
    </location>
</feature>
<evidence type="ECO:0008006" key="11">
    <source>
        <dbReference type="Google" id="ProtNLM"/>
    </source>
</evidence>
<sequence>MDLSIGKLLVIGVVALFFVSPDKLPQYAAQLARWVRVVRSFTDEAKQRVATEMGPEFDDVDWAKLDPRRYHPKRLLADAWNAAPEGERDPRPGDARAVDDEPDLLTQADRRAAASASPAPAHAHYEIGS</sequence>
<evidence type="ECO:0000256" key="1">
    <source>
        <dbReference type="ARBA" id="ARBA00004167"/>
    </source>
</evidence>
<dbReference type="Pfam" id="PF02416">
    <property type="entry name" value="TatA_B_E"/>
    <property type="match status" value="1"/>
</dbReference>
<reference evidence="10" key="1">
    <citation type="journal article" date="2019" name="Int. J. Syst. Evol. Microbiol.">
        <title>The Global Catalogue of Microorganisms (GCM) 10K type strain sequencing project: providing services to taxonomists for standard genome sequencing and annotation.</title>
        <authorList>
            <consortium name="The Broad Institute Genomics Platform"/>
            <consortium name="The Broad Institute Genome Sequencing Center for Infectious Disease"/>
            <person name="Wu L."/>
            <person name="Ma J."/>
        </authorList>
    </citation>
    <scope>NUCLEOTIDE SEQUENCE [LARGE SCALE GENOMIC DNA]</scope>
    <source>
        <strain evidence="10">JCM 19015</strain>
    </source>
</reference>
<keyword evidence="5" id="KW-1133">Transmembrane helix</keyword>
<evidence type="ECO:0000313" key="10">
    <source>
        <dbReference type="Proteomes" id="UP001500121"/>
    </source>
</evidence>
<feature type="compositionally biased region" description="Basic and acidic residues" evidence="8">
    <location>
        <begin position="85"/>
        <end position="99"/>
    </location>
</feature>
<feature type="region of interest" description="Disordered" evidence="8">
    <location>
        <begin position="79"/>
        <end position="129"/>
    </location>
</feature>
<dbReference type="RefSeq" id="WP_345481497.1">
    <property type="nucleotide sequence ID" value="NZ_BAABLP010000005.1"/>
</dbReference>
<proteinExistence type="predicted"/>
<dbReference type="EMBL" id="BAABLP010000005">
    <property type="protein sequence ID" value="GAA4750880.1"/>
    <property type="molecule type" value="Genomic_DNA"/>
</dbReference>
<keyword evidence="4" id="KW-0653">Protein transport</keyword>
<dbReference type="InterPro" id="IPR003369">
    <property type="entry name" value="TatA/B/E"/>
</dbReference>
<name>A0ABP8ZAB1_9MICO</name>
<evidence type="ECO:0000256" key="5">
    <source>
        <dbReference type="ARBA" id="ARBA00022989"/>
    </source>
</evidence>
<accession>A0ABP8ZAB1</accession>
<keyword evidence="10" id="KW-1185">Reference proteome</keyword>
<keyword evidence="7" id="KW-0472">Membrane</keyword>
<evidence type="ECO:0000256" key="7">
    <source>
        <dbReference type="ARBA" id="ARBA00023136"/>
    </source>
</evidence>
<evidence type="ECO:0000256" key="8">
    <source>
        <dbReference type="SAM" id="MobiDB-lite"/>
    </source>
</evidence>
<comment type="subcellular location">
    <subcellularLocation>
        <location evidence="1">Membrane</location>
        <topology evidence="1">Single-pass membrane protein</topology>
    </subcellularLocation>
</comment>
<keyword evidence="3" id="KW-0812">Transmembrane</keyword>
<keyword evidence="2" id="KW-0813">Transport</keyword>